<dbReference type="InterPro" id="IPR016024">
    <property type="entry name" value="ARM-type_fold"/>
</dbReference>
<dbReference type="InterPro" id="IPR032430">
    <property type="entry name" value="Blm10_mid"/>
</dbReference>
<dbReference type="InterPro" id="IPR055455">
    <property type="entry name" value="HEAT_PSME4"/>
</dbReference>
<proteinExistence type="inferred from homology"/>
<evidence type="ECO:0000256" key="5">
    <source>
        <dbReference type="ARBA" id="ARBA00022737"/>
    </source>
</evidence>
<evidence type="ECO:0000256" key="7">
    <source>
        <dbReference type="ARBA" id="ARBA00023204"/>
    </source>
</evidence>
<dbReference type="InterPro" id="IPR035309">
    <property type="entry name" value="PSME4"/>
</dbReference>
<evidence type="ECO:0008006" key="16">
    <source>
        <dbReference type="Google" id="ProtNLM"/>
    </source>
</evidence>
<keyword evidence="8" id="KW-0539">Nucleus</keyword>
<dbReference type="PROSITE" id="PS50077">
    <property type="entry name" value="HEAT_REPEAT"/>
    <property type="match status" value="1"/>
</dbReference>
<feature type="region of interest" description="Disordered" evidence="10">
    <location>
        <begin position="1795"/>
        <end position="1814"/>
    </location>
</feature>
<comment type="similarity">
    <text evidence="3">Belongs to the BLM10 family.</text>
</comment>
<keyword evidence="15" id="KW-1185">Reference proteome</keyword>
<feature type="repeat" description="HEAT" evidence="9">
    <location>
        <begin position="1742"/>
        <end position="1780"/>
    </location>
</feature>
<dbReference type="Pfam" id="PF11919">
    <property type="entry name" value="PSME4_C"/>
    <property type="match status" value="1"/>
</dbReference>
<dbReference type="Proteomes" id="UP000271241">
    <property type="component" value="Unassembled WGS sequence"/>
</dbReference>
<dbReference type="InterPro" id="IPR011989">
    <property type="entry name" value="ARM-like"/>
</dbReference>
<name>A0A4P9XRV1_9FUNG</name>
<keyword evidence="4" id="KW-0963">Cytoplasm</keyword>
<keyword evidence="5" id="KW-0677">Repeat</keyword>
<dbReference type="Pfam" id="PF23096">
    <property type="entry name" value="HEAT_PSME4"/>
    <property type="match status" value="1"/>
</dbReference>
<reference evidence="15" key="1">
    <citation type="journal article" date="2018" name="Nat. Microbiol.">
        <title>Leveraging single-cell genomics to expand the fungal tree of life.</title>
        <authorList>
            <person name="Ahrendt S.R."/>
            <person name="Quandt C.A."/>
            <person name="Ciobanu D."/>
            <person name="Clum A."/>
            <person name="Salamov A."/>
            <person name="Andreopoulos B."/>
            <person name="Cheng J.F."/>
            <person name="Woyke T."/>
            <person name="Pelin A."/>
            <person name="Henrissat B."/>
            <person name="Reynolds N.K."/>
            <person name="Benny G.L."/>
            <person name="Smith M.E."/>
            <person name="James T.Y."/>
            <person name="Grigoriev I.V."/>
        </authorList>
    </citation>
    <scope>NUCLEOTIDE SEQUENCE [LARGE SCALE GENOMIC DNA]</scope>
    <source>
        <strain evidence="15">RSA 1356</strain>
    </source>
</reference>
<dbReference type="GO" id="GO:0010499">
    <property type="term" value="P:proteasomal ubiquitin-independent protein catabolic process"/>
    <property type="evidence" value="ECO:0007669"/>
    <property type="project" value="TreeGrafter"/>
</dbReference>
<evidence type="ECO:0000256" key="2">
    <source>
        <dbReference type="ARBA" id="ARBA00004496"/>
    </source>
</evidence>
<feature type="domain" description="Proteasome activator complex subunit 4-like HEAT repeat-like" evidence="13">
    <location>
        <begin position="1302"/>
        <end position="1506"/>
    </location>
</feature>
<dbReference type="GO" id="GO:0006281">
    <property type="term" value="P:DNA repair"/>
    <property type="evidence" value="ECO:0007669"/>
    <property type="project" value="UniProtKB-KW"/>
</dbReference>
<evidence type="ECO:0000256" key="1">
    <source>
        <dbReference type="ARBA" id="ARBA00004324"/>
    </source>
</evidence>
<keyword evidence="6" id="KW-0227">DNA damage</keyword>
<evidence type="ECO:0000256" key="4">
    <source>
        <dbReference type="ARBA" id="ARBA00022490"/>
    </source>
</evidence>
<organism evidence="14 15">
    <name type="scientific">Thamnocephalis sphaerospora</name>
    <dbReference type="NCBI Taxonomy" id="78915"/>
    <lineage>
        <taxon>Eukaryota</taxon>
        <taxon>Fungi</taxon>
        <taxon>Fungi incertae sedis</taxon>
        <taxon>Zoopagomycota</taxon>
        <taxon>Zoopagomycotina</taxon>
        <taxon>Zoopagomycetes</taxon>
        <taxon>Zoopagales</taxon>
        <taxon>Sigmoideomycetaceae</taxon>
        <taxon>Thamnocephalis</taxon>
    </lineage>
</organism>
<feature type="domain" description="Proteasome activator Blm10 middle HEAT repeats region" evidence="12">
    <location>
        <begin position="329"/>
        <end position="846"/>
    </location>
</feature>
<dbReference type="GO" id="GO:0016607">
    <property type="term" value="C:nuclear speck"/>
    <property type="evidence" value="ECO:0007669"/>
    <property type="project" value="UniProtKB-SubCell"/>
</dbReference>
<dbReference type="PANTHER" id="PTHR32170:SF3">
    <property type="entry name" value="PROTEASOME ACTIVATOR COMPLEX SUBUNIT 4"/>
    <property type="match status" value="1"/>
</dbReference>
<keyword evidence="7" id="KW-0234">DNA repair</keyword>
<dbReference type="InterPro" id="IPR021133">
    <property type="entry name" value="HEAT_type_2"/>
</dbReference>
<sequence length="1906" mass="214938">MTELVRATPEGLRGEHRFPYQEALPYAVPADESEQQLSNIKCGLSARLGAGDWAGARKYNRQLEDYMSLKYPLCQEDRVCLAKLLYHVVVQPEVDIAVADCYAQTCADLLRKRHRIESGALTLPWRPLYEKLHAHLSQKRSKWSSPDEGAKSDQIVRLALISQRFFPADATQEILDEFLPPIQIKQHNVAFDAMTWLGRLLPVEPVDGQAVTWLPTMFNLWTTMSRSVEWCEISLDLISRVAETHVTYEAPLFRDTWMDWVFGILLRTCQVPVGVTGPQDSASLYRFGPLNLGMMRKVGASVYGRLIIWSIRTSECDPSDGMPLGIHRLEKLIRALESYFHPSNHGWWAPLLTSILEHTTSQLLRRMRMEADTERYCIPEAARLTAPMRRRIIEALRPAIMLAIFSKDPFSINSAQVAVRYASWIDPAAILPSILGRIVPSLESLTETHRTRSMIQSLTLLARPLLSREHYPAGGKYLSSLLQLTLPGLDPNDPQKCSITAWFIFNVLTGVPLRELGGDALGFIWDGTAMEMTEEDQVVDRAAEDGYCKAATLDMEAWAIQFLARAIAVLESASEKIDHSGGGGHTDASPGWMTYSVITAAQALFAQLSPEQHQVVFGQLLSHARGVVQANAARNLGKLCQAAVDTSPANTLPLVIQLCCDQIREEISYGAGSRGHSEHSDAGLHWYQILLASVLERSGAHALPHRAALLAIFREMAASCRTKRSVTLFAEMLRGFVSGLTTHWTFDCHSENAQMRNNQSYMDEHHMHWHKLDTLTDLKVEWHVPTSEEIDFALELLREFFDTSVDRLTEISAKLCKKGGSERDLVEEAEQRLVILRHFLEGINEMTANDGATMLDDQNDNAGKDCDAMEIDDDDDKEGDAEWDSLRKRMREREDVPRPIVAGYALFDEQDPRLIEYRRMRHKALRMLHQLLSTLLEHRESSVDCVKNALEMTATIIADHGCDSNTYSSMKRRYRTMRAMFALPLGRKLYPRPVLVERLLTYHLRRLFYNLNQAPLLPIHKTLVDDVLRCATSSYSATRKVAQGALSAILRAYPHLVVRAVDKLVDMAVDPDIPESALKGVYYTLQERTLLRCLATSRKNLPRIAEALNIAQRKTKPSVQKQVMRTFTVLSLRRPGRAASVIESSQVRAYAHDLSTAANSLNVDSAWREDANRYAVEYTTRLDKARKATIDALGSTVLSNGFQTLFQAIAIQLLHTMQRPDIPPSADTAKVAVTYLVSDLQGSRLISAILMVRLLCLLKQRQLAKGGHPLKYTITLPSPLPDNFTEQYAHNALDAGKTKEWPLQDKGYVGLHIWPKTMAVYRSGDEAQYPAAVDTESDACRETLRDAFRSPEFWERVSKFAAEERSRGGEERFTQRVALLYKLAAEQFGVSVLDAALPVVTKLCQTTDENRYQRAAAELVAGLIAGSKHWPSTSRARLWDALLPLLRQAIDNSTPETLPHWDKCIGFCCHNRDPRRILPLVHLLLRDVRFDSDSSSVFAELRMITLARTLLSTGSWTLRMHTQQLLAQMADNIQHPYEQVRNEIGRTIHELLRLHISKPFASSAARLAHDREDGGSMSEPQEDGNDCRAIMDGILVHLNSWHAERRPVAAGASDYTNASKTGKCQLTGASTVLEPVLQWLSSGARQLGGHSMLPCILQALPELFRMQDINDDRDLQARATSVLRYVVNYPYPPAMTPRVANVLLCIISESKSWHIRGRVLPLLQVFFFNQLFMLDRQQTGQMMERIVAVLRDSQLEVRVAAAGTLSGLIRCSERETINTLQVRCIELLDEHQVKRRRKRDRANPAPTSSADEDEAARVLLQRHAGVLGLVSMVMAFPYEVPAWMPEIMLRLSHCLADPEPVRSTVRKAFSDFKRTHQDTWHEDSRKFSEDQLEQLMDLLVSPSYYA</sequence>
<evidence type="ECO:0000313" key="15">
    <source>
        <dbReference type="Proteomes" id="UP000271241"/>
    </source>
</evidence>
<evidence type="ECO:0000256" key="9">
    <source>
        <dbReference type="PROSITE-ProRule" id="PRU00103"/>
    </source>
</evidence>
<dbReference type="SUPFAM" id="SSF48371">
    <property type="entry name" value="ARM repeat"/>
    <property type="match status" value="2"/>
</dbReference>
<dbReference type="GO" id="GO:0070628">
    <property type="term" value="F:proteasome binding"/>
    <property type="evidence" value="ECO:0007669"/>
    <property type="project" value="InterPro"/>
</dbReference>
<feature type="domain" description="Proteasome activator complex subunit 4 C-terminal" evidence="11">
    <location>
        <begin position="1820"/>
        <end position="1906"/>
    </location>
</feature>
<evidence type="ECO:0000259" key="12">
    <source>
        <dbReference type="Pfam" id="PF16507"/>
    </source>
</evidence>
<protein>
    <recommendedName>
        <fullName evidence="16">Armadillo-type protein</fullName>
    </recommendedName>
</protein>
<dbReference type="InterPro" id="IPR021843">
    <property type="entry name" value="PSME4_C"/>
</dbReference>
<evidence type="ECO:0000313" key="14">
    <source>
        <dbReference type="EMBL" id="RKP08827.1"/>
    </source>
</evidence>
<evidence type="ECO:0000259" key="11">
    <source>
        <dbReference type="Pfam" id="PF11919"/>
    </source>
</evidence>
<dbReference type="Pfam" id="PF16507">
    <property type="entry name" value="HEAT_PSME4_mid"/>
    <property type="match status" value="1"/>
</dbReference>
<evidence type="ECO:0000256" key="3">
    <source>
        <dbReference type="ARBA" id="ARBA00005739"/>
    </source>
</evidence>
<accession>A0A4P9XRV1</accession>
<evidence type="ECO:0000256" key="10">
    <source>
        <dbReference type="SAM" id="MobiDB-lite"/>
    </source>
</evidence>
<dbReference type="EMBL" id="KZ992566">
    <property type="protein sequence ID" value="RKP08827.1"/>
    <property type="molecule type" value="Genomic_DNA"/>
</dbReference>
<evidence type="ECO:0000256" key="6">
    <source>
        <dbReference type="ARBA" id="ARBA00022763"/>
    </source>
</evidence>
<dbReference type="GO" id="GO:0016504">
    <property type="term" value="F:peptidase activator activity"/>
    <property type="evidence" value="ECO:0007669"/>
    <property type="project" value="InterPro"/>
</dbReference>
<comment type="subcellular location">
    <subcellularLocation>
        <location evidence="2">Cytoplasm</location>
    </subcellularLocation>
    <subcellularLocation>
        <location evidence="1">Nucleus speckle</location>
    </subcellularLocation>
</comment>
<dbReference type="STRING" id="78915.A0A4P9XRV1"/>
<dbReference type="GO" id="GO:0005829">
    <property type="term" value="C:cytosol"/>
    <property type="evidence" value="ECO:0007669"/>
    <property type="project" value="TreeGrafter"/>
</dbReference>
<evidence type="ECO:0000256" key="8">
    <source>
        <dbReference type="ARBA" id="ARBA00023242"/>
    </source>
</evidence>
<evidence type="ECO:0000259" key="13">
    <source>
        <dbReference type="Pfam" id="PF23096"/>
    </source>
</evidence>
<dbReference type="PANTHER" id="PTHR32170">
    <property type="entry name" value="PROTEASOME ACTIVATOR COMPLEX SUBUNIT 4"/>
    <property type="match status" value="1"/>
</dbReference>
<gene>
    <name evidence="14" type="ORF">THASP1DRAFT_29379</name>
</gene>
<dbReference type="OrthoDB" id="17907at2759"/>
<dbReference type="Gene3D" id="1.25.10.10">
    <property type="entry name" value="Leucine-rich Repeat Variant"/>
    <property type="match status" value="2"/>
</dbReference>